<evidence type="ECO:0000313" key="2">
    <source>
        <dbReference type="EMBL" id="KIK09935.1"/>
    </source>
</evidence>
<proteinExistence type="predicted"/>
<feature type="region of interest" description="Disordered" evidence="1">
    <location>
        <begin position="373"/>
        <end position="433"/>
    </location>
</feature>
<feature type="non-terminal residue" evidence="2">
    <location>
        <position position="1"/>
    </location>
</feature>
<reference evidence="3" key="2">
    <citation type="submission" date="2015-01" db="EMBL/GenBank/DDBJ databases">
        <title>Evolutionary Origins and Diversification of the Mycorrhizal Mutualists.</title>
        <authorList>
            <consortium name="DOE Joint Genome Institute"/>
            <consortium name="Mycorrhizal Genomics Consortium"/>
            <person name="Kohler A."/>
            <person name="Kuo A."/>
            <person name="Nagy L.G."/>
            <person name="Floudas D."/>
            <person name="Copeland A."/>
            <person name="Barry K.W."/>
            <person name="Cichocki N."/>
            <person name="Veneault-Fourrey C."/>
            <person name="LaButti K."/>
            <person name="Lindquist E.A."/>
            <person name="Lipzen A."/>
            <person name="Lundell T."/>
            <person name="Morin E."/>
            <person name="Murat C."/>
            <person name="Riley R."/>
            <person name="Ohm R."/>
            <person name="Sun H."/>
            <person name="Tunlid A."/>
            <person name="Henrissat B."/>
            <person name="Grigoriev I.V."/>
            <person name="Hibbett D.S."/>
            <person name="Martin F."/>
        </authorList>
    </citation>
    <scope>NUCLEOTIDE SEQUENCE [LARGE SCALE GENOMIC DNA]</scope>
    <source>
        <strain evidence="3">LaAM-08-1</strain>
    </source>
</reference>
<dbReference type="EMBL" id="KN838537">
    <property type="protein sequence ID" value="KIK09935.1"/>
    <property type="molecule type" value="Genomic_DNA"/>
</dbReference>
<gene>
    <name evidence="2" type="ORF">K443DRAFT_81821</name>
</gene>
<feature type="compositionally biased region" description="Polar residues" evidence="1">
    <location>
        <begin position="401"/>
        <end position="425"/>
    </location>
</feature>
<feature type="compositionally biased region" description="Pro residues" evidence="1">
    <location>
        <begin position="93"/>
        <end position="102"/>
    </location>
</feature>
<feature type="compositionally biased region" description="Polar residues" evidence="1">
    <location>
        <begin position="124"/>
        <end position="133"/>
    </location>
</feature>
<feature type="compositionally biased region" description="Low complexity" evidence="1">
    <location>
        <begin position="71"/>
        <end position="81"/>
    </location>
</feature>
<evidence type="ECO:0000256" key="1">
    <source>
        <dbReference type="SAM" id="MobiDB-lite"/>
    </source>
</evidence>
<organism evidence="2 3">
    <name type="scientific">Laccaria amethystina LaAM-08-1</name>
    <dbReference type="NCBI Taxonomy" id="1095629"/>
    <lineage>
        <taxon>Eukaryota</taxon>
        <taxon>Fungi</taxon>
        <taxon>Dikarya</taxon>
        <taxon>Basidiomycota</taxon>
        <taxon>Agaricomycotina</taxon>
        <taxon>Agaricomycetes</taxon>
        <taxon>Agaricomycetidae</taxon>
        <taxon>Agaricales</taxon>
        <taxon>Agaricineae</taxon>
        <taxon>Hydnangiaceae</taxon>
        <taxon>Laccaria</taxon>
    </lineage>
</organism>
<feature type="region of interest" description="Disordered" evidence="1">
    <location>
        <begin position="1"/>
        <end position="36"/>
    </location>
</feature>
<dbReference type="HOGENOM" id="CLU_052132_0_0_1"/>
<feature type="region of interest" description="Disordered" evidence="1">
    <location>
        <begin position="278"/>
        <end position="343"/>
    </location>
</feature>
<feature type="compositionally biased region" description="Polar residues" evidence="1">
    <location>
        <begin position="302"/>
        <end position="342"/>
    </location>
</feature>
<dbReference type="STRING" id="1095629.A0A0C9XCF5"/>
<name>A0A0C9XCF5_9AGAR</name>
<reference evidence="2 3" key="1">
    <citation type="submission" date="2014-04" db="EMBL/GenBank/DDBJ databases">
        <authorList>
            <consortium name="DOE Joint Genome Institute"/>
            <person name="Kuo A."/>
            <person name="Kohler A."/>
            <person name="Nagy L.G."/>
            <person name="Floudas D."/>
            <person name="Copeland A."/>
            <person name="Barry K.W."/>
            <person name="Cichocki N."/>
            <person name="Veneault-Fourrey C."/>
            <person name="LaButti K."/>
            <person name="Lindquist E.A."/>
            <person name="Lipzen A."/>
            <person name="Lundell T."/>
            <person name="Morin E."/>
            <person name="Murat C."/>
            <person name="Sun H."/>
            <person name="Tunlid A."/>
            <person name="Henrissat B."/>
            <person name="Grigoriev I.V."/>
            <person name="Hibbett D.S."/>
            <person name="Martin F."/>
            <person name="Nordberg H.P."/>
            <person name="Cantor M.N."/>
            <person name="Hua S.X."/>
        </authorList>
    </citation>
    <scope>NUCLEOTIDE SEQUENCE [LARGE SCALE GENOMIC DNA]</scope>
    <source>
        <strain evidence="2 3">LaAM-08-1</strain>
    </source>
</reference>
<dbReference type="AlphaFoldDB" id="A0A0C9XCF5"/>
<dbReference type="Proteomes" id="UP000054477">
    <property type="component" value="Unassembled WGS sequence"/>
</dbReference>
<keyword evidence="3" id="KW-1185">Reference proteome</keyword>
<feature type="region of interest" description="Disordered" evidence="1">
    <location>
        <begin position="65"/>
        <end position="133"/>
    </location>
</feature>
<protein>
    <submittedName>
        <fullName evidence="2">Uncharacterized protein</fullName>
    </submittedName>
</protein>
<sequence length="433" mass="46225">SQPSASSAAVADPKRPYGGLVPSQPKGTRAYQDAATYNQHLAQHQAYTAQAQAASQAAASFRNPYITPQNSQSQSTSFTTTADGVGVGYQQPVQPPPPPPQQQQPQQQNAYVTNPPAGGHRGLTHQNSSGQLGASGSVAQYAAHNTGASLGATHLNPNLPTTSYFPNSRARANTINQMDSVPPALARLQHMNQDVIAGRNALTPVLNRDDAMREWERRQSGKPSTAQPYPQLEYLQQQAEMAAASGLTTWGTSHTRYPPPPSKLSHSYHPQTIMVDDENSHSRRDAVMSNVRSAARGEGSSGVYSGSAIISSPPQAYSSNTTASGNRYTTNYGQPQQLQQSAAVPFDSVDHRADIGNIYVPIQTDQYQNYSVQAPPSSARHAPPQGQAVQPSFYSSAVVPSGQTGSGPQRNPFTISDGSQQSLSSPKDGRWPR</sequence>
<accession>A0A0C9XCF5</accession>
<dbReference type="OrthoDB" id="9332038at2759"/>
<evidence type="ECO:0000313" key="3">
    <source>
        <dbReference type="Proteomes" id="UP000054477"/>
    </source>
</evidence>